<accession>A0A1S1X065</accession>
<evidence type="ECO:0000313" key="10">
    <source>
        <dbReference type="Proteomes" id="UP000180088"/>
    </source>
</evidence>
<dbReference type="InterPro" id="IPR036249">
    <property type="entry name" value="Thioredoxin-like_sf"/>
</dbReference>
<dbReference type="AlphaFoldDB" id="A0A1S1X065"/>
<name>A0A1S1X065_9NEIS</name>
<sequence length="165" mass="16955">MATVTLRGNPVEVAGALPAKGTAAPALQLTNGDLAEVTLADYAGKRKILNIFPSVDTPTCAMSVRKFNEKAASLADAVVLCVSADLPFAQKRFCGAEGIEGVVNLSTFRNPAFAEAYGVKLASGPLAGLTARAVVVLDADNKVLHSQLVGEIADEPDYAAALAAL</sequence>
<evidence type="ECO:0000256" key="4">
    <source>
        <dbReference type="ARBA" id="ARBA00023157"/>
    </source>
</evidence>
<dbReference type="InterPro" id="IPR018219">
    <property type="entry name" value="Tpx_CS"/>
</dbReference>
<keyword evidence="11" id="KW-1185">Reference proteome</keyword>
<dbReference type="OrthoDB" id="9781543at2"/>
<comment type="subunit">
    <text evidence="6">Homodimer.</text>
</comment>
<dbReference type="STRING" id="1903179.BI347_03780"/>
<dbReference type="SUPFAM" id="SSF52833">
    <property type="entry name" value="Thioredoxin-like"/>
    <property type="match status" value="1"/>
</dbReference>
<dbReference type="HAMAP" id="MF_00269">
    <property type="entry name" value="Tpx"/>
    <property type="match status" value="1"/>
</dbReference>
<comment type="caution">
    <text evidence="8">The sequence shown here is derived from an EMBL/GenBank/DDBJ whole genome shotgun (WGS) entry which is preliminary data.</text>
</comment>
<keyword evidence="1 6" id="KW-0575">Peroxidase</keyword>
<gene>
    <name evidence="6" type="primary">tpx</name>
    <name evidence="9" type="ORF">BI344_00900</name>
    <name evidence="8" type="ORF">BI347_03780</name>
</gene>
<evidence type="ECO:0000256" key="2">
    <source>
        <dbReference type="ARBA" id="ARBA00022862"/>
    </source>
</evidence>
<reference evidence="10 11" key="1">
    <citation type="submission" date="2016-09" db="EMBL/GenBank/DDBJ databases">
        <title>Chromobacterium muskegensis sp. nov., an insecticidal bacterium isolated from Sphagnum bogs.</title>
        <authorList>
            <person name="Sparks M.E."/>
            <person name="Blackburn M.B."/>
            <person name="Gundersen-Rindal D.E."/>
            <person name="Mitchell A."/>
            <person name="Farrar R."/>
            <person name="Kuhar D."/>
        </authorList>
    </citation>
    <scope>NUCLEOTIDE SEQUENCE [LARGE SCALE GENOMIC DNA]</scope>
    <source>
        <strain evidence="9 11">14B-1</strain>
        <strain evidence="8 10">37-2</strain>
    </source>
</reference>
<dbReference type="Proteomes" id="UP000180280">
    <property type="component" value="Unassembled WGS sequence"/>
</dbReference>
<comment type="miscellaneous">
    <text evidence="6">The active site is a conserved redox-active cysteine residue, the peroxidatic cysteine (C(P)), which makes the nucleophilic attack on the peroxide substrate. The peroxide oxidizes the C(P)-SH to cysteine sulfenic acid (C(P)-SOH), which then reacts with another cysteine residue, the resolving cysteine (C(R)), to form a disulfide bridge. The disulfide is subsequently reduced by an appropriate electron donor to complete the catalytic cycle. In this atypical 2-Cys peroxiredoxin, C(R) is present in the same subunit to form an intramolecular disulfide. The disulfide is subsequently reduced by thioredoxin.</text>
</comment>
<dbReference type="PROSITE" id="PS01265">
    <property type="entry name" value="TPX"/>
    <property type="match status" value="1"/>
</dbReference>
<dbReference type="GO" id="GO:0008379">
    <property type="term" value="F:thioredoxin peroxidase activity"/>
    <property type="evidence" value="ECO:0007669"/>
    <property type="project" value="UniProtKB-UniRule"/>
</dbReference>
<comment type="function">
    <text evidence="6">Thiol-specific peroxidase that catalyzes the reduction of hydrogen peroxide and organic hydroperoxides to water and alcohols, respectively. Plays a role in cell protection against oxidative stress by detoxifying peroxides.</text>
</comment>
<dbReference type="EC" id="1.11.1.24" evidence="6"/>
<evidence type="ECO:0000256" key="5">
    <source>
        <dbReference type="ARBA" id="ARBA00023284"/>
    </source>
</evidence>
<evidence type="ECO:0000256" key="3">
    <source>
        <dbReference type="ARBA" id="ARBA00023002"/>
    </source>
</evidence>
<feature type="active site" description="Cysteine sulfenic acid (-SOH) intermediate" evidence="6">
    <location>
        <position position="60"/>
    </location>
</feature>
<evidence type="ECO:0000313" key="9">
    <source>
        <dbReference type="EMBL" id="OHX21134.1"/>
    </source>
</evidence>
<dbReference type="PANTHER" id="PTHR43110">
    <property type="entry name" value="THIOL PEROXIDASE"/>
    <property type="match status" value="1"/>
</dbReference>
<dbReference type="InterPro" id="IPR013766">
    <property type="entry name" value="Thioredoxin_domain"/>
</dbReference>
<dbReference type="CDD" id="cd03014">
    <property type="entry name" value="PRX_Atyp2cys"/>
    <property type="match status" value="1"/>
</dbReference>
<feature type="disulfide bond" description="Redox-active" evidence="6">
    <location>
        <begin position="60"/>
        <end position="94"/>
    </location>
</feature>
<evidence type="ECO:0000256" key="1">
    <source>
        <dbReference type="ARBA" id="ARBA00022559"/>
    </source>
</evidence>
<proteinExistence type="inferred from homology"/>
<organism evidence="8 10">
    <name type="scientific">Chromobacterium sphagni</name>
    <dbReference type="NCBI Taxonomy" id="1903179"/>
    <lineage>
        <taxon>Bacteria</taxon>
        <taxon>Pseudomonadati</taxon>
        <taxon>Pseudomonadota</taxon>
        <taxon>Betaproteobacteria</taxon>
        <taxon>Neisseriales</taxon>
        <taxon>Chromobacteriaceae</taxon>
        <taxon>Chromobacterium</taxon>
    </lineage>
</organism>
<protein>
    <recommendedName>
        <fullName evidence="6">Thiol peroxidase</fullName>
        <shortName evidence="6">Tpx</shortName>
        <ecNumber evidence="6">1.11.1.24</ecNumber>
    </recommendedName>
    <alternativeName>
        <fullName evidence="6">Peroxiredoxin tpx</fullName>
        <shortName evidence="6">Prx</shortName>
    </alternativeName>
    <alternativeName>
        <fullName evidence="6">Thioredoxin peroxidase</fullName>
    </alternativeName>
    <alternativeName>
        <fullName evidence="6">Thioredoxin-dependent peroxiredoxin</fullName>
    </alternativeName>
</protein>
<dbReference type="InterPro" id="IPR002065">
    <property type="entry name" value="TPX"/>
</dbReference>
<dbReference type="PANTHER" id="PTHR43110:SF1">
    <property type="entry name" value="THIOL PEROXIDASE"/>
    <property type="match status" value="1"/>
</dbReference>
<keyword evidence="3 6" id="KW-0560">Oxidoreductase</keyword>
<dbReference type="Pfam" id="PF08534">
    <property type="entry name" value="Redoxin"/>
    <property type="match status" value="1"/>
</dbReference>
<dbReference type="InterPro" id="IPR050455">
    <property type="entry name" value="Tpx_Peroxidase_subfamily"/>
</dbReference>
<dbReference type="Gene3D" id="3.40.30.10">
    <property type="entry name" value="Glutaredoxin"/>
    <property type="match status" value="1"/>
</dbReference>
<evidence type="ECO:0000256" key="6">
    <source>
        <dbReference type="HAMAP-Rule" id="MF_00269"/>
    </source>
</evidence>
<dbReference type="NCBIfam" id="NF001808">
    <property type="entry name" value="PRK00522.1"/>
    <property type="match status" value="1"/>
</dbReference>
<dbReference type="EMBL" id="MKCS01000001">
    <property type="protein sequence ID" value="OHX12718.1"/>
    <property type="molecule type" value="Genomic_DNA"/>
</dbReference>
<evidence type="ECO:0000313" key="8">
    <source>
        <dbReference type="EMBL" id="OHX12718.1"/>
    </source>
</evidence>
<dbReference type="Proteomes" id="UP000180088">
    <property type="component" value="Unassembled WGS sequence"/>
</dbReference>
<comment type="catalytic activity">
    <reaction evidence="6">
        <text>a hydroperoxide + [thioredoxin]-dithiol = an alcohol + [thioredoxin]-disulfide + H2O</text>
        <dbReference type="Rhea" id="RHEA:62620"/>
        <dbReference type="Rhea" id="RHEA-COMP:10698"/>
        <dbReference type="Rhea" id="RHEA-COMP:10700"/>
        <dbReference type="ChEBI" id="CHEBI:15377"/>
        <dbReference type="ChEBI" id="CHEBI:29950"/>
        <dbReference type="ChEBI" id="CHEBI:30879"/>
        <dbReference type="ChEBI" id="CHEBI:35924"/>
        <dbReference type="ChEBI" id="CHEBI:50058"/>
        <dbReference type="EC" id="1.11.1.24"/>
    </reaction>
</comment>
<comment type="similarity">
    <text evidence="6">Belongs to the peroxiredoxin family. Tpx subfamily.</text>
</comment>
<dbReference type="RefSeq" id="WP_071111092.1">
    <property type="nucleotide sequence ID" value="NZ_MKCS01000001.1"/>
</dbReference>
<keyword evidence="4 6" id="KW-1015">Disulfide bond</keyword>
<dbReference type="InterPro" id="IPR013740">
    <property type="entry name" value="Redoxin"/>
</dbReference>
<keyword evidence="5 6" id="KW-0676">Redox-active center</keyword>
<feature type="domain" description="Thioredoxin" evidence="7">
    <location>
        <begin position="18"/>
        <end position="165"/>
    </location>
</feature>
<evidence type="ECO:0000259" key="7">
    <source>
        <dbReference type="PROSITE" id="PS51352"/>
    </source>
</evidence>
<dbReference type="PROSITE" id="PS51352">
    <property type="entry name" value="THIOREDOXIN_2"/>
    <property type="match status" value="1"/>
</dbReference>
<evidence type="ECO:0000313" key="11">
    <source>
        <dbReference type="Proteomes" id="UP000180280"/>
    </source>
</evidence>
<keyword evidence="2 6" id="KW-0049">Antioxidant</keyword>
<dbReference type="EMBL" id="MKCT01000001">
    <property type="protein sequence ID" value="OHX21134.1"/>
    <property type="molecule type" value="Genomic_DNA"/>
</dbReference>